<reference evidence="3 4" key="1">
    <citation type="submission" date="2016-10" db="EMBL/GenBank/DDBJ databases">
        <authorList>
            <person name="Cai Z."/>
        </authorList>
    </citation>
    <scope>NUCLEOTIDE SEQUENCE [LARGE SCALE GENOMIC DNA]</scope>
</reference>
<feature type="region of interest" description="Disordered" evidence="1">
    <location>
        <begin position="263"/>
        <end position="290"/>
    </location>
</feature>
<organism evidence="3 4">
    <name type="scientific">Tetradesmus obliquus</name>
    <name type="common">Green alga</name>
    <name type="synonym">Acutodesmus obliquus</name>
    <dbReference type="NCBI Taxonomy" id="3088"/>
    <lineage>
        <taxon>Eukaryota</taxon>
        <taxon>Viridiplantae</taxon>
        <taxon>Chlorophyta</taxon>
        <taxon>core chlorophytes</taxon>
        <taxon>Chlorophyceae</taxon>
        <taxon>CS clade</taxon>
        <taxon>Sphaeropleales</taxon>
        <taxon>Scenedesmaceae</taxon>
        <taxon>Tetradesmus</taxon>
    </lineage>
</organism>
<protein>
    <submittedName>
        <fullName evidence="3">Uncharacterized protein</fullName>
    </submittedName>
</protein>
<evidence type="ECO:0000256" key="1">
    <source>
        <dbReference type="SAM" id="MobiDB-lite"/>
    </source>
</evidence>
<proteinExistence type="predicted"/>
<dbReference type="EMBL" id="FNXT01001266">
    <property type="protein sequence ID" value="SZX76780.1"/>
    <property type="molecule type" value="Genomic_DNA"/>
</dbReference>
<sequence length="677" mass="72767">MLDEVCSKGAAAASPLSRLWKPSAQAKLLQRPPADCISDKQQKLILQTYYNAAELQRNLNNVAQLGSENSAEHVERLLQAVLAARAVSTLARLLVWLQQRPELLQQPGEAGQQLHSGAQMTCPTLWKACNHALGAVMQLVLRHSSNAKLLVPTAEQFVDSELPQLLPEYIGQSVRGHAAAALSHCGQLSRQLCSPTLAATVGLSRYTAAILTHDSFASVAGIDWEWAAELLQQLLSCAVAAGLMRALPGGSLAEAAEVLSLKKSSGGSSSSSSNTGGAGSSSNSSSSSSSGELGDRILSCIASDLSAVAIHLIEATDSGRRYKEIHSCVFVNSAAIAEGTLQLLAMRCCQMHQHLQQQQQQQGQRRRQSQQLGRRMRGDLLLLPDPLAGPLLQLLPSKVLLEVRIEADKAEAEAHTHMLLRSADALCSVLRRHVDLLSSSSSSPVLSAAALQLTAELLLRAAADLQRRYMLLPAEQQVLLQAGEAEGDDLWPLLQAEFKLNAPACLLIQSCKLLQQQTAQLWASGQWQQLFQLLQQGGGQVLLQGLTLAVHCCRLDGHLQDSEGLAVRELLTILQPTIDSANDTLTTRRDLFTSQLARKHPVPFFQFLDICARSEGLDEVTAGRMLFLVTHGCAKIGTKGLAELLGDSAATAALGSALCSSMKLWTAPDLRCSIIRN</sequence>
<dbReference type="Proteomes" id="UP000256970">
    <property type="component" value="Unassembled WGS sequence"/>
</dbReference>
<feature type="compositionally biased region" description="Low complexity" evidence="1">
    <location>
        <begin position="264"/>
        <end position="290"/>
    </location>
</feature>
<keyword evidence="4" id="KW-1185">Reference proteome</keyword>
<dbReference type="AlphaFoldDB" id="A0A383WH82"/>
<accession>A0A383WH82</accession>
<evidence type="ECO:0000313" key="2">
    <source>
        <dbReference type="EMBL" id="SZX63017.1"/>
    </source>
</evidence>
<dbReference type="EMBL" id="FNXT01000278">
    <property type="protein sequence ID" value="SZX63017.1"/>
    <property type="molecule type" value="Genomic_DNA"/>
</dbReference>
<evidence type="ECO:0000313" key="3">
    <source>
        <dbReference type="EMBL" id="SZX76780.1"/>
    </source>
</evidence>
<name>A0A383WH82_TETOB</name>
<evidence type="ECO:0000313" key="4">
    <source>
        <dbReference type="Proteomes" id="UP000256970"/>
    </source>
</evidence>
<gene>
    <name evidence="3" type="ORF">BQ4739_LOCUS17151</name>
    <name evidence="2" type="ORF">BQ4739_LOCUS3585</name>
</gene>